<dbReference type="SUPFAM" id="SSF69754">
    <property type="entry name" value="Ribosome binding protein Y (YfiA homologue)"/>
    <property type="match status" value="1"/>
</dbReference>
<dbReference type="GO" id="GO:0043024">
    <property type="term" value="F:ribosomal small subunit binding"/>
    <property type="evidence" value="ECO:0007669"/>
    <property type="project" value="TreeGrafter"/>
</dbReference>
<evidence type="ECO:0000313" key="3">
    <source>
        <dbReference type="EMBL" id="GBF95532.1"/>
    </source>
</evidence>
<dbReference type="InterPro" id="IPR036567">
    <property type="entry name" value="RHF-like"/>
</dbReference>
<dbReference type="FunCoup" id="A0A2V0P9A6">
    <property type="interactions" value="389"/>
</dbReference>
<dbReference type="HAMAP" id="MF_00839">
    <property type="entry name" value="HPF"/>
    <property type="match status" value="1"/>
</dbReference>
<dbReference type="InterPro" id="IPR032528">
    <property type="entry name" value="Ribosom_S30AE_C"/>
</dbReference>
<dbReference type="InterPro" id="IPR038416">
    <property type="entry name" value="Ribosom_S30AE_C_sf"/>
</dbReference>
<sequence length="269" mass="28864">MALLASGSRAMASAARAARPAPLVRPAPLAARSSRAVRAVIEATTAKAAAPVKITIQGRRLEVTPAIRTYVEEKLSRAVHNFASALKRIDVTLSARGGDTGTHGAKQQKVDVTLHTLRHGVVRVEDAEASLYASIDVVCDKVNRKLRKMKERAIGKGTWARDGKEADFQAWIDSVVVETAAFDEERARADELSLARAASPTGPIPDSVLRSKVLRVDRMPVDDAIDAMEAVGHTFFLFRSPESGEVGVVYKRSEGGYGVLIPEAEGKSA</sequence>
<dbReference type="InterPro" id="IPR003489">
    <property type="entry name" value="RHF/RaiA"/>
</dbReference>
<dbReference type="NCBIfam" id="TIGR00741">
    <property type="entry name" value="yfiA"/>
    <property type="match status" value="1"/>
</dbReference>
<dbReference type="AlphaFoldDB" id="A0A2V0P9A6"/>
<dbReference type="InParanoid" id="A0A2V0P9A6"/>
<dbReference type="EMBL" id="BDRX01000066">
    <property type="protein sequence ID" value="GBF95532.1"/>
    <property type="molecule type" value="Genomic_DNA"/>
</dbReference>
<reference evidence="3 4" key="1">
    <citation type="journal article" date="2018" name="Sci. Rep.">
        <title>Raphidocelis subcapitata (=Pseudokirchneriella subcapitata) provides an insight into genome evolution and environmental adaptations in the Sphaeropleales.</title>
        <authorList>
            <person name="Suzuki S."/>
            <person name="Yamaguchi H."/>
            <person name="Nakajima N."/>
            <person name="Kawachi M."/>
        </authorList>
    </citation>
    <scope>NUCLEOTIDE SEQUENCE [LARGE SCALE GENOMIC DNA]</scope>
    <source>
        <strain evidence="3 4">NIES-35</strain>
    </source>
</reference>
<dbReference type="Pfam" id="PF16321">
    <property type="entry name" value="Ribosom_S30AE_C"/>
    <property type="match status" value="1"/>
</dbReference>
<dbReference type="STRING" id="307507.A0A2V0P9A6"/>
<accession>A0A2V0P9A6</accession>
<keyword evidence="3" id="KW-0687">Ribonucleoprotein</keyword>
<dbReference type="Gene3D" id="3.30.160.100">
    <property type="entry name" value="Ribosome hibernation promotion factor-like"/>
    <property type="match status" value="1"/>
</dbReference>
<evidence type="ECO:0000259" key="2">
    <source>
        <dbReference type="Pfam" id="PF16321"/>
    </source>
</evidence>
<dbReference type="Gene3D" id="3.30.505.50">
    <property type="entry name" value="Sigma 54 modulation/S30EA ribosomal protein, C-terminal domain"/>
    <property type="match status" value="1"/>
</dbReference>
<keyword evidence="3" id="KW-0689">Ribosomal protein</keyword>
<dbReference type="GO" id="GO:0045900">
    <property type="term" value="P:negative regulation of translational elongation"/>
    <property type="evidence" value="ECO:0007669"/>
    <property type="project" value="TreeGrafter"/>
</dbReference>
<name>A0A2V0P9A6_9CHLO</name>
<organism evidence="3 4">
    <name type="scientific">Raphidocelis subcapitata</name>
    <dbReference type="NCBI Taxonomy" id="307507"/>
    <lineage>
        <taxon>Eukaryota</taxon>
        <taxon>Viridiplantae</taxon>
        <taxon>Chlorophyta</taxon>
        <taxon>core chlorophytes</taxon>
        <taxon>Chlorophyceae</taxon>
        <taxon>CS clade</taxon>
        <taxon>Sphaeropleales</taxon>
        <taxon>Selenastraceae</taxon>
        <taxon>Raphidocelis</taxon>
    </lineage>
</organism>
<feature type="domain" description="Sigma 54 modulation/S30EA ribosomal protein C-terminal" evidence="2">
    <location>
        <begin position="206"/>
        <end position="259"/>
    </location>
</feature>
<dbReference type="InterPro" id="IPR034694">
    <property type="entry name" value="HPF_long/plastid"/>
</dbReference>
<evidence type="ECO:0000256" key="1">
    <source>
        <dbReference type="ARBA" id="ARBA00022845"/>
    </source>
</evidence>
<dbReference type="Pfam" id="PF02482">
    <property type="entry name" value="Ribosomal_S30AE"/>
    <property type="match status" value="1"/>
</dbReference>
<dbReference type="PANTHER" id="PTHR33231">
    <property type="entry name" value="30S RIBOSOMAL PROTEIN"/>
    <property type="match status" value="1"/>
</dbReference>
<dbReference type="GO" id="GO:0022627">
    <property type="term" value="C:cytosolic small ribosomal subunit"/>
    <property type="evidence" value="ECO:0007669"/>
    <property type="project" value="TreeGrafter"/>
</dbReference>
<keyword evidence="4" id="KW-1185">Reference proteome</keyword>
<protein>
    <submittedName>
        <fullName evidence="3">30S ribosomal protein</fullName>
    </submittedName>
</protein>
<dbReference type="OrthoDB" id="10253151at2759"/>
<dbReference type="CDD" id="cd00552">
    <property type="entry name" value="RaiA"/>
    <property type="match status" value="1"/>
</dbReference>
<dbReference type="Proteomes" id="UP000247498">
    <property type="component" value="Unassembled WGS sequence"/>
</dbReference>
<keyword evidence="1" id="KW-0810">Translation regulation</keyword>
<dbReference type="PANTHER" id="PTHR33231:SF1">
    <property type="entry name" value="30S RIBOSOMAL PROTEIN"/>
    <property type="match status" value="1"/>
</dbReference>
<evidence type="ECO:0000313" key="4">
    <source>
        <dbReference type="Proteomes" id="UP000247498"/>
    </source>
</evidence>
<dbReference type="InterPro" id="IPR050574">
    <property type="entry name" value="HPF/YfiA_ribosome-assoc"/>
</dbReference>
<comment type="caution">
    <text evidence="3">The sequence shown here is derived from an EMBL/GenBank/DDBJ whole genome shotgun (WGS) entry which is preliminary data.</text>
</comment>
<gene>
    <name evidence="3" type="ORF">Rsub_08513</name>
</gene>
<proteinExistence type="inferred from homology"/>